<keyword evidence="3" id="KW-1185">Reference proteome</keyword>
<dbReference type="AlphaFoldDB" id="A0A2T9J7E3"/>
<dbReference type="Pfam" id="PF02447">
    <property type="entry name" value="GntP_permease"/>
    <property type="match status" value="1"/>
</dbReference>
<evidence type="ECO:0000313" key="3">
    <source>
        <dbReference type="Proteomes" id="UP000244913"/>
    </source>
</evidence>
<dbReference type="PANTHER" id="PTHR30354">
    <property type="entry name" value="GNT FAMILY GLUCONATE TRANSPORTER"/>
    <property type="match status" value="1"/>
</dbReference>
<gene>
    <name evidence="2" type="ORF">DDF65_16205</name>
</gene>
<organism evidence="2 3">
    <name type="scientific">Caulobacter radicis</name>
    <dbReference type="NCBI Taxonomy" id="2172650"/>
    <lineage>
        <taxon>Bacteria</taxon>
        <taxon>Pseudomonadati</taxon>
        <taxon>Pseudomonadota</taxon>
        <taxon>Alphaproteobacteria</taxon>
        <taxon>Caulobacterales</taxon>
        <taxon>Caulobacteraceae</taxon>
        <taxon>Caulobacter</taxon>
    </lineage>
</organism>
<dbReference type="EMBL" id="QDKP01000049">
    <property type="protein sequence ID" value="PVM77474.1"/>
    <property type="molecule type" value="Genomic_DNA"/>
</dbReference>
<keyword evidence="1" id="KW-0812">Transmembrane</keyword>
<dbReference type="InterPro" id="IPR003474">
    <property type="entry name" value="Glcn_transporter"/>
</dbReference>
<dbReference type="GO" id="GO:0015128">
    <property type="term" value="F:gluconate transmembrane transporter activity"/>
    <property type="evidence" value="ECO:0007669"/>
    <property type="project" value="InterPro"/>
</dbReference>
<feature type="transmembrane region" description="Helical" evidence="1">
    <location>
        <begin position="442"/>
        <end position="461"/>
    </location>
</feature>
<dbReference type="Proteomes" id="UP000244913">
    <property type="component" value="Unassembled WGS sequence"/>
</dbReference>
<keyword evidence="1" id="KW-1133">Transmembrane helix</keyword>
<accession>A0A2T9J7E3</accession>
<keyword evidence="1" id="KW-0472">Membrane</keyword>
<feature type="transmembrane region" description="Helical" evidence="1">
    <location>
        <begin position="98"/>
        <end position="128"/>
    </location>
</feature>
<comment type="caution">
    <text evidence="2">The sequence shown here is derived from an EMBL/GenBank/DDBJ whole genome shotgun (WGS) entry which is preliminary data.</text>
</comment>
<dbReference type="GO" id="GO:0005886">
    <property type="term" value="C:plasma membrane"/>
    <property type="evidence" value="ECO:0007669"/>
    <property type="project" value="TreeGrafter"/>
</dbReference>
<dbReference type="RefSeq" id="WP_116568682.1">
    <property type="nucleotide sequence ID" value="NZ_QDKP01000049.1"/>
</dbReference>
<feature type="transmembrane region" description="Helical" evidence="1">
    <location>
        <begin position="231"/>
        <end position="252"/>
    </location>
</feature>
<reference evidence="2 3" key="1">
    <citation type="submission" date="2018-04" db="EMBL/GenBank/DDBJ databases">
        <title>The genome sequence of Caulobacter sp. 736.</title>
        <authorList>
            <person name="Gao J."/>
            <person name="Sun J."/>
        </authorList>
    </citation>
    <scope>NUCLEOTIDE SEQUENCE [LARGE SCALE GENOMIC DNA]</scope>
    <source>
        <strain evidence="2 3">736</strain>
    </source>
</reference>
<evidence type="ECO:0000313" key="2">
    <source>
        <dbReference type="EMBL" id="PVM77474.1"/>
    </source>
</evidence>
<feature type="transmembrane region" description="Helical" evidence="1">
    <location>
        <begin position="177"/>
        <end position="198"/>
    </location>
</feature>
<sequence length="466" mass="48377">MSLLICLGALAALIYLAYRGFSVILVAPLAAMAAVLLTDPSAVAPAFSGLFMDKLGAFVKLYFPVFLLGALFGKLIEVSGAARAIVGAISRRIGPNHAILAITVVGMLLTYGGVSVFVVVFATYPFAVEMFRQADIPKRLIPATIAFSAFTITMDALPGTPQIQNIIPTTFFGTTAYAAPVLSLISATFTFGLCFAYLRWQQQRAAARGEGYGSGHRNEPERLDGGPTPGIWLALVPLLLVALGNRLFLALLQTGYGDTAIAALNPTVANAVAIAQNVKANAALWALEGALLLGIASTAVIGWRTIRARFAEASQAAIGGSLLASLNTASEYGFGAVIAALPGFHQIASALSTIRDPLLNVAITTNILCGVTGSASGGLSLTLGAFADRFIAAANASGIPGEVMHRVAALASGGMDTLPHNGAIITLLAVTGLTHRQAYKDIFVLTVIKTLTAFFAIAIYYSTGLV</sequence>
<name>A0A2T9J7E3_9CAUL</name>
<dbReference type="PANTHER" id="PTHR30354:SF7">
    <property type="entry name" value="BLL7963 PROTEIN"/>
    <property type="match status" value="1"/>
</dbReference>
<feature type="transmembrane region" description="Helical" evidence="1">
    <location>
        <begin position="63"/>
        <end position="86"/>
    </location>
</feature>
<evidence type="ECO:0000256" key="1">
    <source>
        <dbReference type="SAM" id="Phobius"/>
    </source>
</evidence>
<protein>
    <submittedName>
        <fullName evidence="2">Transporter</fullName>
    </submittedName>
</protein>
<proteinExistence type="predicted"/>
<feature type="transmembrane region" description="Helical" evidence="1">
    <location>
        <begin position="282"/>
        <end position="303"/>
    </location>
</feature>